<evidence type="ECO:0000313" key="3">
    <source>
        <dbReference type="Proteomes" id="UP000530670"/>
    </source>
</evidence>
<dbReference type="AlphaFoldDB" id="A0A8H5QDY4"/>
<dbReference type="OrthoDB" id="5104479at2759"/>
<keyword evidence="1" id="KW-0175">Coiled coil</keyword>
<evidence type="ECO:0000313" key="2">
    <source>
        <dbReference type="EMBL" id="KAF5614096.1"/>
    </source>
</evidence>
<organism evidence="2 3">
    <name type="scientific">Fusarium tjaetaba</name>
    <dbReference type="NCBI Taxonomy" id="1567544"/>
    <lineage>
        <taxon>Eukaryota</taxon>
        <taxon>Fungi</taxon>
        <taxon>Dikarya</taxon>
        <taxon>Ascomycota</taxon>
        <taxon>Pezizomycotina</taxon>
        <taxon>Sordariomycetes</taxon>
        <taxon>Hypocreomycetidae</taxon>
        <taxon>Hypocreales</taxon>
        <taxon>Nectriaceae</taxon>
        <taxon>Fusarium</taxon>
        <taxon>Fusarium fujikuroi species complex</taxon>
    </lineage>
</organism>
<dbReference type="EMBL" id="JAAQRI010000470">
    <property type="protein sequence ID" value="KAF5614096.1"/>
    <property type="molecule type" value="Genomic_DNA"/>
</dbReference>
<dbReference type="RefSeq" id="XP_037199200.1">
    <property type="nucleotide sequence ID" value="XM_037346949.1"/>
</dbReference>
<name>A0A8H5QDY4_9HYPO</name>
<dbReference type="GeneID" id="59299219"/>
<accession>A0A8H5QDY4</accession>
<reference evidence="2 3" key="1">
    <citation type="submission" date="2020-05" db="EMBL/GenBank/DDBJ databases">
        <title>Identification and distribution of gene clusters putatively required for synthesis of sphingolipid metabolism inhibitors in phylogenetically diverse species of the filamentous fungus Fusarium.</title>
        <authorList>
            <person name="Kim H.-S."/>
            <person name="Busman M."/>
            <person name="Brown D.W."/>
            <person name="Divon H."/>
            <person name="Uhlig S."/>
            <person name="Proctor R.H."/>
        </authorList>
    </citation>
    <scope>NUCLEOTIDE SEQUENCE [LARGE SCALE GENOMIC DNA]</scope>
    <source>
        <strain evidence="2 3">NRRL 66243</strain>
    </source>
</reference>
<protein>
    <submittedName>
        <fullName evidence="2">Uncharacterized protein</fullName>
    </submittedName>
</protein>
<evidence type="ECO:0000256" key="1">
    <source>
        <dbReference type="SAM" id="Coils"/>
    </source>
</evidence>
<sequence length="171" mass="19705">MASVALQETWSRRNIPCVECMLFLARLEPERIRRHNLCLESPPGAARCRRCQHPETYGRCITIIRGSELACIAVNLIHAVKAFQASNDEDANAPQLARLSSESIREVRKLEEQLDMKTRQIKRLKEKFNGMTRAAKLEQKLDEKKHAVEELKTEIEQRKNRLRGLLNSIAM</sequence>
<gene>
    <name evidence="2" type="ORF">FTJAE_13773</name>
</gene>
<feature type="coiled-coil region" evidence="1">
    <location>
        <begin position="100"/>
        <end position="168"/>
    </location>
</feature>
<proteinExistence type="predicted"/>
<comment type="caution">
    <text evidence="2">The sequence shown here is derived from an EMBL/GenBank/DDBJ whole genome shotgun (WGS) entry which is preliminary data.</text>
</comment>
<dbReference type="Proteomes" id="UP000530670">
    <property type="component" value="Unassembled WGS sequence"/>
</dbReference>
<keyword evidence="3" id="KW-1185">Reference proteome</keyword>